<reference evidence="6 7" key="2">
    <citation type="journal article" date="2010" name="J. Bacteriol.">
        <title>Complete genome sequence of Beijerinckia indica subsp. indica.</title>
        <authorList>
            <person name="Tamas I."/>
            <person name="Dedysh S.N."/>
            <person name="Liesack W."/>
            <person name="Stott M.B."/>
            <person name="Alam M."/>
            <person name="Murrell J.C."/>
            <person name="Dunfield P.F."/>
        </authorList>
    </citation>
    <scope>NUCLEOTIDE SEQUENCE [LARGE SCALE GENOMIC DNA]</scope>
    <source>
        <strain evidence="7">ATCC 9039 / DSM 1715 / NCIMB 8712</strain>
    </source>
</reference>
<gene>
    <name evidence="6" type="ordered locus">Bind_1954</name>
</gene>
<evidence type="ECO:0000256" key="5">
    <source>
        <dbReference type="SAM" id="Phobius"/>
    </source>
</evidence>
<dbReference type="Pfam" id="PF04172">
    <property type="entry name" value="LrgB"/>
    <property type="match status" value="1"/>
</dbReference>
<keyword evidence="7" id="KW-1185">Reference proteome</keyword>
<feature type="transmembrane region" description="Helical" evidence="5">
    <location>
        <begin position="6"/>
        <end position="30"/>
    </location>
</feature>
<comment type="subcellular location">
    <subcellularLocation>
        <location evidence="1">Membrane</location>
        <topology evidence="1">Multi-pass membrane protein</topology>
    </subcellularLocation>
</comment>
<keyword evidence="3 5" id="KW-1133">Transmembrane helix</keyword>
<accession>B2IEH9</accession>
<evidence type="ECO:0000256" key="1">
    <source>
        <dbReference type="ARBA" id="ARBA00004141"/>
    </source>
</evidence>
<proteinExistence type="predicted"/>
<dbReference type="RefSeq" id="WP_012384933.1">
    <property type="nucleotide sequence ID" value="NC_010581.1"/>
</dbReference>
<dbReference type="PANTHER" id="PTHR30249:SF0">
    <property type="entry name" value="PLASTIDAL GLYCOLATE_GLYCERATE TRANSLOCATOR 1, CHLOROPLASTIC"/>
    <property type="match status" value="1"/>
</dbReference>
<evidence type="ECO:0000313" key="6">
    <source>
        <dbReference type="EMBL" id="ACB95577.1"/>
    </source>
</evidence>
<evidence type="ECO:0000256" key="2">
    <source>
        <dbReference type="ARBA" id="ARBA00022692"/>
    </source>
</evidence>
<dbReference type="KEGG" id="bid:Bind_1954"/>
<dbReference type="InterPro" id="IPR007300">
    <property type="entry name" value="CidB/LrgB"/>
</dbReference>
<evidence type="ECO:0000256" key="4">
    <source>
        <dbReference type="ARBA" id="ARBA00023136"/>
    </source>
</evidence>
<sequence length="239" mass="25042">MHETSNGIWVYLAAHPLFWLTATLGAFILAEEFAARFGRPPWANPVLIASLLLISLLLATGTDYATYFQGAQFIHFLLGPATVALAVPLYRNLGRVRALFIPMMLALVSGSLVAIISAVLLGRLMGLPREVVISLAPKSVTMPIAMSLAENLGGVPALTACFVLLTGIFGAISVTALLNLLRIKDFAARGFAVGLSAHGIGVARALQCDPVAGAFAGIALGLNGALTSMLVPVVLPWLL</sequence>
<feature type="transmembrane region" description="Helical" evidence="5">
    <location>
        <begin position="212"/>
        <end position="238"/>
    </location>
</feature>
<dbReference type="EMBL" id="CP001016">
    <property type="protein sequence ID" value="ACB95577.1"/>
    <property type="molecule type" value="Genomic_DNA"/>
</dbReference>
<dbReference type="eggNOG" id="COG1346">
    <property type="taxonomic scope" value="Bacteria"/>
</dbReference>
<evidence type="ECO:0000256" key="3">
    <source>
        <dbReference type="ARBA" id="ARBA00022989"/>
    </source>
</evidence>
<feature type="transmembrane region" description="Helical" evidence="5">
    <location>
        <begin position="99"/>
        <end position="121"/>
    </location>
</feature>
<name>B2IEH9_BEII9</name>
<keyword evidence="4 5" id="KW-0472">Membrane</keyword>
<feature type="transmembrane region" description="Helical" evidence="5">
    <location>
        <begin position="157"/>
        <end position="179"/>
    </location>
</feature>
<dbReference type="STRING" id="395963.Bind_1954"/>
<dbReference type="OrthoDB" id="9811701at2"/>
<dbReference type="GO" id="GO:0016020">
    <property type="term" value="C:membrane"/>
    <property type="evidence" value="ECO:0007669"/>
    <property type="project" value="UniProtKB-SubCell"/>
</dbReference>
<dbReference type="Proteomes" id="UP000001695">
    <property type="component" value="Chromosome"/>
</dbReference>
<dbReference type="HOGENOM" id="CLU_082099_0_1_5"/>
<reference evidence="7" key="1">
    <citation type="submission" date="2008-03" db="EMBL/GenBank/DDBJ databases">
        <title>Complete sequence of chromosome of Beijerinckia indica subsp. indica ATCC 9039.</title>
        <authorList>
            <consortium name="US DOE Joint Genome Institute"/>
            <person name="Copeland A."/>
            <person name="Lucas S."/>
            <person name="Lapidus A."/>
            <person name="Glavina del Rio T."/>
            <person name="Dalin E."/>
            <person name="Tice H."/>
            <person name="Bruce D."/>
            <person name="Goodwin L."/>
            <person name="Pitluck S."/>
            <person name="LaButti K."/>
            <person name="Schmutz J."/>
            <person name="Larimer F."/>
            <person name="Land M."/>
            <person name="Hauser L."/>
            <person name="Kyrpides N."/>
            <person name="Mikhailova N."/>
            <person name="Dunfield P.F."/>
            <person name="Dedysh S.N."/>
            <person name="Liesack W."/>
            <person name="Saw J.H."/>
            <person name="Alam M."/>
            <person name="Chen Y."/>
            <person name="Murrell J.C."/>
            <person name="Richardson P."/>
        </authorList>
    </citation>
    <scope>NUCLEOTIDE SEQUENCE [LARGE SCALE GENOMIC DNA]</scope>
    <source>
        <strain evidence="7">ATCC 9039 / DSM 1715 / NCIMB 8712</strain>
    </source>
</reference>
<dbReference type="AlphaFoldDB" id="B2IEH9"/>
<feature type="transmembrane region" description="Helical" evidence="5">
    <location>
        <begin position="67"/>
        <end position="87"/>
    </location>
</feature>
<protein>
    <submittedName>
        <fullName evidence="6">LrgB family protein</fullName>
    </submittedName>
</protein>
<dbReference type="PANTHER" id="PTHR30249">
    <property type="entry name" value="PUTATIVE SEROTONIN TRANSPORTER"/>
    <property type="match status" value="1"/>
</dbReference>
<organism evidence="6 7">
    <name type="scientific">Beijerinckia indica subsp. indica (strain ATCC 9039 / DSM 1715 / NCIMB 8712)</name>
    <dbReference type="NCBI Taxonomy" id="395963"/>
    <lineage>
        <taxon>Bacteria</taxon>
        <taxon>Pseudomonadati</taxon>
        <taxon>Pseudomonadota</taxon>
        <taxon>Alphaproteobacteria</taxon>
        <taxon>Hyphomicrobiales</taxon>
        <taxon>Beijerinckiaceae</taxon>
        <taxon>Beijerinckia</taxon>
    </lineage>
</organism>
<feature type="transmembrane region" description="Helical" evidence="5">
    <location>
        <begin position="42"/>
        <end position="61"/>
    </location>
</feature>
<keyword evidence="2 5" id="KW-0812">Transmembrane</keyword>
<evidence type="ECO:0000313" key="7">
    <source>
        <dbReference type="Proteomes" id="UP000001695"/>
    </source>
</evidence>